<evidence type="ECO:0000313" key="2">
    <source>
        <dbReference type="Proteomes" id="UP001151760"/>
    </source>
</evidence>
<name>A0ABQ4ZVG5_9ASTR</name>
<protein>
    <submittedName>
        <fullName evidence="1">Uncharacterized protein</fullName>
    </submittedName>
</protein>
<organism evidence="1 2">
    <name type="scientific">Tanacetum coccineum</name>
    <dbReference type="NCBI Taxonomy" id="301880"/>
    <lineage>
        <taxon>Eukaryota</taxon>
        <taxon>Viridiplantae</taxon>
        <taxon>Streptophyta</taxon>
        <taxon>Embryophyta</taxon>
        <taxon>Tracheophyta</taxon>
        <taxon>Spermatophyta</taxon>
        <taxon>Magnoliopsida</taxon>
        <taxon>eudicotyledons</taxon>
        <taxon>Gunneridae</taxon>
        <taxon>Pentapetalae</taxon>
        <taxon>asterids</taxon>
        <taxon>campanulids</taxon>
        <taxon>Asterales</taxon>
        <taxon>Asteraceae</taxon>
        <taxon>Asteroideae</taxon>
        <taxon>Anthemideae</taxon>
        <taxon>Anthemidinae</taxon>
        <taxon>Tanacetum</taxon>
    </lineage>
</organism>
<accession>A0ABQ4ZVG5</accession>
<evidence type="ECO:0000313" key="1">
    <source>
        <dbReference type="EMBL" id="GJS94290.1"/>
    </source>
</evidence>
<keyword evidence="2" id="KW-1185">Reference proteome</keyword>
<reference evidence="1" key="1">
    <citation type="journal article" date="2022" name="Int. J. Mol. Sci.">
        <title>Draft Genome of Tanacetum Coccineum: Genomic Comparison of Closely Related Tanacetum-Family Plants.</title>
        <authorList>
            <person name="Yamashiro T."/>
            <person name="Shiraishi A."/>
            <person name="Nakayama K."/>
            <person name="Satake H."/>
        </authorList>
    </citation>
    <scope>NUCLEOTIDE SEQUENCE</scope>
</reference>
<dbReference type="Proteomes" id="UP001151760">
    <property type="component" value="Unassembled WGS sequence"/>
</dbReference>
<sequence>MDRERGEETYRSDMMAGGFIGSCVDVEMSVVEGSIGGEECGVGGGLSGGSRYLYIVSGLESSGELGDRLVGGNVDDLRYEVWGRVLLSVCGMCSDVRDIKRGCVQAYGRMGGEGGVYWEEEWGSILGGVRLLVSDSGGIFEERWIVWGFGRVGCICEVKLVFYTTGVEDSDDVVLRGTIITTVMDTSDGVSEQVTVRSTLMMLGWDTHILSRKGWCLDIRDGREIQTVLLASVHMDITNVGGTLSLLVVLWFGDGALRGVALWWGRWTRSSGLEGVEGQVRVSGERWELGGCDMGA</sequence>
<dbReference type="EMBL" id="BQNB010011720">
    <property type="protein sequence ID" value="GJS94290.1"/>
    <property type="molecule type" value="Genomic_DNA"/>
</dbReference>
<comment type="caution">
    <text evidence="1">The sequence shown here is derived from an EMBL/GenBank/DDBJ whole genome shotgun (WGS) entry which is preliminary data.</text>
</comment>
<proteinExistence type="predicted"/>
<gene>
    <name evidence="1" type="ORF">Tco_0801258</name>
</gene>
<reference evidence="1" key="2">
    <citation type="submission" date="2022-01" db="EMBL/GenBank/DDBJ databases">
        <authorList>
            <person name="Yamashiro T."/>
            <person name="Shiraishi A."/>
            <person name="Satake H."/>
            <person name="Nakayama K."/>
        </authorList>
    </citation>
    <scope>NUCLEOTIDE SEQUENCE</scope>
</reference>